<keyword evidence="3" id="KW-1185">Reference proteome</keyword>
<name>A0AAD9YU42_COLKA</name>
<accession>A0AAD9YU42</accession>
<protein>
    <submittedName>
        <fullName evidence="2">Uncharacterized protein</fullName>
    </submittedName>
</protein>
<proteinExistence type="predicted"/>
<sequence length="37" mass="4115">MRAQDGSNTTTRSPRGWIPRLASRKKVSVVPAKSFNN</sequence>
<comment type="caution">
    <text evidence="2">The sequence shown here is derived from an EMBL/GenBank/DDBJ whole genome shotgun (WGS) entry which is preliminary data.</text>
</comment>
<dbReference type="AlphaFoldDB" id="A0AAD9YU42"/>
<evidence type="ECO:0000313" key="2">
    <source>
        <dbReference type="EMBL" id="KAK2778622.1"/>
    </source>
</evidence>
<feature type="compositionally biased region" description="Polar residues" evidence="1">
    <location>
        <begin position="1"/>
        <end position="13"/>
    </location>
</feature>
<evidence type="ECO:0000256" key="1">
    <source>
        <dbReference type="SAM" id="MobiDB-lite"/>
    </source>
</evidence>
<gene>
    <name evidence="2" type="ORF">CKAH01_11696</name>
</gene>
<evidence type="ECO:0000313" key="3">
    <source>
        <dbReference type="Proteomes" id="UP001281614"/>
    </source>
</evidence>
<feature type="region of interest" description="Disordered" evidence="1">
    <location>
        <begin position="1"/>
        <end position="37"/>
    </location>
</feature>
<dbReference type="EMBL" id="VYYT01000010">
    <property type="protein sequence ID" value="KAK2778622.1"/>
    <property type="molecule type" value="Genomic_DNA"/>
</dbReference>
<reference evidence="2" key="1">
    <citation type="submission" date="2023-02" db="EMBL/GenBank/DDBJ databases">
        <title>Colletotrichum kahawae CIFC_Que2 genome sequencing and assembly.</title>
        <authorList>
            <person name="Baroncelli R."/>
        </authorList>
    </citation>
    <scope>NUCLEOTIDE SEQUENCE</scope>
    <source>
        <strain evidence="2">CIFC_Que2</strain>
    </source>
</reference>
<organism evidence="2 3">
    <name type="scientific">Colletotrichum kahawae</name>
    <name type="common">Coffee berry disease fungus</name>
    <dbReference type="NCBI Taxonomy" id="34407"/>
    <lineage>
        <taxon>Eukaryota</taxon>
        <taxon>Fungi</taxon>
        <taxon>Dikarya</taxon>
        <taxon>Ascomycota</taxon>
        <taxon>Pezizomycotina</taxon>
        <taxon>Sordariomycetes</taxon>
        <taxon>Hypocreomycetidae</taxon>
        <taxon>Glomerellales</taxon>
        <taxon>Glomerellaceae</taxon>
        <taxon>Colletotrichum</taxon>
        <taxon>Colletotrichum gloeosporioides species complex</taxon>
    </lineage>
</organism>
<dbReference type="Proteomes" id="UP001281614">
    <property type="component" value="Unassembled WGS sequence"/>
</dbReference>